<dbReference type="InterPro" id="IPR000719">
    <property type="entry name" value="Prot_kinase_dom"/>
</dbReference>
<dbReference type="PROSITE" id="PS50011">
    <property type="entry name" value="PROTEIN_KINASE_DOM"/>
    <property type="match status" value="1"/>
</dbReference>
<dbReference type="InterPro" id="IPR008271">
    <property type="entry name" value="Ser/Thr_kinase_AS"/>
</dbReference>
<comment type="caution">
    <text evidence="11">The sequence shown here is derived from an EMBL/GenBank/DDBJ whole genome shotgun (WGS) entry which is preliminary data.</text>
</comment>
<evidence type="ECO:0000313" key="12">
    <source>
        <dbReference type="Proteomes" id="UP000593560"/>
    </source>
</evidence>
<dbReference type="InterPro" id="IPR050235">
    <property type="entry name" value="CK1_Ser-Thr_kinase"/>
</dbReference>
<evidence type="ECO:0000256" key="7">
    <source>
        <dbReference type="PROSITE-ProRule" id="PRU10141"/>
    </source>
</evidence>
<feature type="binding site" evidence="7">
    <location>
        <position position="182"/>
    </location>
    <ligand>
        <name>ATP</name>
        <dbReference type="ChEBI" id="CHEBI:30616"/>
    </ligand>
</feature>
<dbReference type="InterPro" id="IPR055900">
    <property type="entry name" value="DUF7477"/>
</dbReference>
<dbReference type="Pfam" id="PF00069">
    <property type="entry name" value="Pkinase"/>
    <property type="match status" value="1"/>
</dbReference>
<evidence type="ECO:0000256" key="1">
    <source>
        <dbReference type="ARBA" id="ARBA00005926"/>
    </source>
</evidence>
<dbReference type="GO" id="GO:0004674">
    <property type="term" value="F:protein serine/threonine kinase activity"/>
    <property type="evidence" value="ECO:0007669"/>
    <property type="project" value="UniProtKB-KW"/>
</dbReference>
<keyword evidence="8" id="KW-0723">Serine/threonine-protein kinase</keyword>
<dbReference type="Pfam" id="PF24289">
    <property type="entry name" value="DUF7477"/>
    <property type="match status" value="1"/>
</dbReference>
<evidence type="ECO:0000256" key="5">
    <source>
        <dbReference type="ARBA" id="ARBA00022777"/>
    </source>
</evidence>
<feature type="region of interest" description="Disordered" evidence="9">
    <location>
        <begin position="1"/>
        <end position="68"/>
    </location>
</feature>
<dbReference type="EMBL" id="JABFAD010000013">
    <property type="protein sequence ID" value="MBA0816829.1"/>
    <property type="molecule type" value="Genomic_DNA"/>
</dbReference>
<comment type="similarity">
    <text evidence="1">Belongs to the protein kinase superfamily. CK1 Ser/Thr protein kinase family. Casein kinase I subfamily.</text>
</comment>
<dbReference type="AlphaFoldDB" id="A0A7J9I402"/>
<keyword evidence="12" id="KW-1185">Reference proteome</keyword>
<dbReference type="OrthoDB" id="1655761at2759"/>
<dbReference type="PROSITE" id="PS00108">
    <property type="entry name" value="PROTEIN_KINASE_ST"/>
    <property type="match status" value="1"/>
</dbReference>
<keyword evidence="3" id="KW-0808">Transferase</keyword>
<keyword evidence="6 7" id="KW-0067">ATP-binding</keyword>
<dbReference type="CDD" id="cd14016">
    <property type="entry name" value="STKc_CK1"/>
    <property type="match status" value="1"/>
</dbReference>
<feature type="domain" description="Protein kinase" evidence="10">
    <location>
        <begin position="145"/>
        <end position="441"/>
    </location>
</feature>
<dbReference type="GO" id="GO:0005524">
    <property type="term" value="F:ATP binding"/>
    <property type="evidence" value="ECO:0007669"/>
    <property type="project" value="UniProtKB-UniRule"/>
</dbReference>
<evidence type="ECO:0000256" key="4">
    <source>
        <dbReference type="ARBA" id="ARBA00022741"/>
    </source>
</evidence>
<gene>
    <name evidence="11" type="ORF">Gohar_001449</name>
</gene>
<dbReference type="InterPro" id="IPR011009">
    <property type="entry name" value="Kinase-like_dom_sf"/>
</dbReference>
<evidence type="ECO:0000256" key="8">
    <source>
        <dbReference type="RuleBase" id="RU000304"/>
    </source>
</evidence>
<sequence length="500" mass="55302">MPELRSGARRSKHLDDLQPPPQPVEQAENWVLPAQNRTRRRAGGRGRGNAAGVAKGPSAAVPTRPTAAGRGRGIRLIDLDPEPRQVLPQAEPLAAAGPAFNRVEVVADKDIAMEGRSADKIVGVEEEASTTPVPETVQVVNSPVYRLERKLGKGGFGQVYVGRRTSGGSDRIGPDAIEVALKLEHRNSKGCNYGPPYEWQVYNSLSGCYGIPSVHYKGRQGDFYILVMDMLGPSLWDVWNSLGQSMSPNMAACIAMEAISILEKLHLKGFVHGDVKPENFLLGLPGSADEKKLYLIDLGLGMSSLWLTVSIFFLSNQSASRWKDAQSGQHVDYDQRPDVFRGTIRYASVHAHLGRAGSRRDDLESLAYTLIFLIKGRLPWQGYQGDNKSFLVCKKKMATSPELMCCFCPAPFKQFLEAVTNMKFDEEPNYAKLISFFESLIEPCTPLRPIRIDGALKVGQKRGRLVINLEEDEQPKKKIRLGSPATQWISVYNARCPMKQ</sequence>
<dbReference type="PANTHER" id="PTHR11909">
    <property type="entry name" value="CASEIN KINASE-RELATED"/>
    <property type="match status" value="1"/>
</dbReference>
<evidence type="ECO:0000256" key="3">
    <source>
        <dbReference type="ARBA" id="ARBA00022679"/>
    </source>
</evidence>
<accession>A0A7J9I402</accession>
<evidence type="ECO:0000256" key="6">
    <source>
        <dbReference type="ARBA" id="ARBA00022840"/>
    </source>
</evidence>
<dbReference type="SUPFAM" id="SSF56112">
    <property type="entry name" value="Protein kinase-like (PK-like)"/>
    <property type="match status" value="1"/>
</dbReference>
<dbReference type="EC" id="2.7.11.1" evidence="2"/>
<protein>
    <recommendedName>
        <fullName evidence="2">non-specific serine/threonine protein kinase</fullName>
        <ecNumber evidence="2">2.7.11.1</ecNumber>
    </recommendedName>
</protein>
<evidence type="ECO:0000259" key="10">
    <source>
        <dbReference type="PROSITE" id="PS50011"/>
    </source>
</evidence>
<dbReference type="Proteomes" id="UP000593560">
    <property type="component" value="Unassembled WGS sequence"/>
</dbReference>
<keyword evidence="4 7" id="KW-0547">Nucleotide-binding</keyword>
<evidence type="ECO:0000256" key="9">
    <source>
        <dbReference type="SAM" id="MobiDB-lite"/>
    </source>
</evidence>
<reference evidence="11 12" key="1">
    <citation type="journal article" date="2019" name="Genome Biol. Evol.">
        <title>Insights into the evolution of the New World diploid cottons (Gossypium, subgenus Houzingenia) based on genome sequencing.</title>
        <authorList>
            <person name="Grover C.E."/>
            <person name="Arick M.A. 2nd"/>
            <person name="Thrash A."/>
            <person name="Conover J.L."/>
            <person name="Sanders W.S."/>
            <person name="Peterson D.G."/>
            <person name="Frelichowski J.E."/>
            <person name="Scheffler J.A."/>
            <person name="Scheffler B.E."/>
            <person name="Wendel J.F."/>
        </authorList>
    </citation>
    <scope>NUCLEOTIDE SEQUENCE [LARGE SCALE GENOMIC DNA]</scope>
    <source>
        <strain evidence="11">0</strain>
        <tissue evidence="11">Leaf</tissue>
    </source>
</reference>
<dbReference type="InterPro" id="IPR017441">
    <property type="entry name" value="Protein_kinase_ATP_BS"/>
</dbReference>
<dbReference type="SMART" id="SM00220">
    <property type="entry name" value="S_TKc"/>
    <property type="match status" value="1"/>
</dbReference>
<organism evidence="11 12">
    <name type="scientific">Gossypium harknessii</name>
    <dbReference type="NCBI Taxonomy" id="34285"/>
    <lineage>
        <taxon>Eukaryota</taxon>
        <taxon>Viridiplantae</taxon>
        <taxon>Streptophyta</taxon>
        <taxon>Embryophyta</taxon>
        <taxon>Tracheophyta</taxon>
        <taxon>Spermatophyta</taxon>
        <taxon>Magnoliopsida</taxon>
        <taxon>eudicotyledons</taxon>
        <taxon>Gunneridae</taxon>
        <taxon>Pentapetalae</taxon>
        <taxon>rosids</taxon>
        <taxon>malvids</taxon>
        <taxon>Malvales</taxon>
        <taxon>Malvaceae</taxon>
        <taxon>Malvoideae</taxon>
        <taxon>Gossypium</taxon>
    </lineage>
</organism>
<feature type="non-terminal residue" evidence="11">
    <location>
        <position position="500"/>
    </location>
</feature>
<dbReference type="PROSITE" id="PS00107">
    <property type="entry name" value="PROTEIN_KINASE_ATP"/>
    <property type="match status" value="1"/>
</dbReference>
<evidence type="ECO:0000313" key="11">
    <source>
        <dbReference type="EMBL" id="MBA0816829.1"/>
    </source>
</evidence>
<name>A0A7J9I402_9ROSI</name>
<dbReference type="Gene3D" id="1.10.510.10">
    <property type="entry name" value="Transferase(Phosphotransferase) domain 1"/>
    <property type="match status" value="1"/>
</dbReference>
<dbReference type="FunFam" id="1.10.510.10:FF:000236">
    <property type="entry name" value="Casein kinase 1-like protein"/>
    <property type="match status" value="1"/>
</dbReference>
<keyword evidence="5" id="KW-0418">Kinase</keyword>
<proteinExistence type="inferred from homology"/>
<evidence type="ECO:0000256" key="2">
    <source>
        <dbReference type="ARBA" id="ARBA00012513"/>
    </source>
</evidence>